<keyword evidence="3" id="KW-0238">DNA-binding</keyword>
<evidence type="ECO:0000259" key="5">
    <source>
        <dbReference type="PROSITE" id="PS50931"/>
    </source>
</evidence>
<evidence type="ECO:0000256" key="4">
    <source>
        <dbReference type="ARBA" id="ARBA00023163"/>
    </source>
</evidence>
<dbReference type="PROSITE" id="PS50931">
    <property type="entry name" value="HTH_LYSR"/>
    <property type="match status" value="1"/>
</dbReference>
<dbReference type="GO" id="GO:0003700">
    <property type="term" value="F:DNA-binding transcription factor activity"/>
    <property type="evidence" value="ECO:0007669"/>
    <property type="project" value="InterPro"/>
</dbReference>
<dbReference type="Pfam" id="PF03466">
    <property type="entry name" value="LysR_substrate"/>
    <property type="match status" value="1"/>
</dbReference>
<keyword evidence="2" id="KW-0805">Transcription regulation</keyword>
<dbReference type="Pfam" id="PF00126">
    <property type="entry name" value="HTH_1"/>
    <property type="match status" value="1"/>
</dbReference>
<name>A0A0S2K339_9GAMM</name>
<dbReference type="Gene3D" id="1.10.10.10">
    <property type="entry name" value="Winged helix-like DNA-binding domain superfamily/Winged helix DNA-binding domain"/>
    <property type="match status" value="1"/>
</dbReference>
<sequence>MIKIELLKVFLSVADEGSFTKAAEKLEMSNQLVSKYISQLETHLNARLFNRTTRKVSLTEAGEKCRQHAKQILENVDNLEAQFGELQTTITGTLNISAPVSFSTLHLSKFISVFRKKYPEIELNIQLNDRKVDVIEEGFDVALRIGQLQSSSLVAKKIAPVRLVLCASPEYLIHNGTPSHPRELNPKHFLHYSYSSYDKTDNLLLNTLKSISQNKHPTIISNNGELLMAAAIAGEGYLVQPTFIAGHALRKGDLQIFLEDYEPEPIALYAVYPHRKLLSSKVRVFIDELSEFFGEKPYWDEF</sequence>
<proteinExistence type="inferred from homology"/>
<dbReference type="PANTHER" id="PTHR30537">
    <property type="entry name" value="HTH-TYPE TRANSCRIPTIONAL REGULATOR"/>
    <property type="match status" value="1"/>
</dbReference>
<dbReference type="OrthoDB" id="9769860at2"/>
<dbReference type="RefSeq" id="WP_058030440.1">
    <property type="nucleotide sequence ID" value="NZ_CP013187.1"/>
</dbReference>
<dbReference type="InterPro" id="IPR000847">
    <property type="entry name" value="LysR_HTH_N"/>
</dbReference>
<dbReference type="EMBL" id="CP013187">
    <property type="protein sequence ID" value="ALO42731.1"/>
    <property type="molecule type" value="Genomic_DNA"/>
</dbReference>
<dbReference type="KEGG" id="pphe:PP2015_2234"/>
<dbReference type="InterPro" id="IPR036390">
    <property type="entry name" value="WH_DNA-bd_sf"/>
</dbReference>
<gene>
    <name evidence="6" type="ORF">PP2015_2234</name>
</gene>
<dbReference type="PATRIC" id="fig|161398.10.peg.2273"/>
<organism evidence="6 7">
    <name type="scientific">Pseudoalteromonas phenolica</name>
    <dbReference type="NCBI Taxonomy" id="161398"/>
    <lineage>
        <taxon>Bacteria</taxon>
        <taxon>Pseudomonadati</taxon>
        <taxon>Pseudomonadota</taxon>
        <taxon>Gammaproteobacteria</taxon>
        <taxon>Alteromonadales</taxon>
        <taxon>Pseudoalteromonadaceae</taxon>
        <taxon>Pseudoalteromonas</taxon>
    </lineage>
</organism>
<reference evidence="6 7" key="1">
    <citation type="submission" date="2015-11" db="EMBL/GenBank/DDBJ databases">
        <authorList>
            <person name="Zhang Y."/>
            <person name="Guo Z."/>
        </authorList>
    </citation>
    <scope>NUCLEOTIDE SEQUENCE [LARGE SCALE GENOMIC DNA]</scope>
    <source>
        <strain evidence="6 7">KCTC 12086</strain>
    </source>
</reference>
<dbReference type="InterPro" id="IPR005119">
    <property type="entry name" value="LysR_subst-bd"/>
</dbReference>
<comment type="similarity">
    <text evidence="1">Belongs to the LysR transcriptional regulatory family.</text>
</comment>
<dbReference type="InterPro" id="IPR058163">
    <property type="entry name" value="LysR-type_TF_proteobact-type"/>
</dbReference>
<dbReference type="PRINTS" id="PR00039">
    <property type="entry name" value="HTHLYSR"/>
</dbReference>
<dbReference type="GO" id="GO:0043565">
    <property type="term" value="F:sequence-specific DNA binding"/>
    <property type="evidence" value="ECO:0007669"/>
    <property type="project" value="TreeGrafter"/>
</dbReference>
<protein>
    <submittedName>
        <fullName evidence="6">Transcriptional regulator, LysR family</fullName>
    </submittedName>
</protein>
<evidence type="ECO:0000313" key="7">
    <source>
        <dbReference type="Proteomes" id="UP000061457"/>
    </source>
</evidence>
<dbReference type="CDD" id="cd08422">
    <property type="entry name" value="PBP2_CrgA_like"/>
    <property type="match status" value="1"/>
</dbReference>
<feature type="domain" description="HTH lysR-type" evidence="5">
    <location>
        <begin position="2"/>
        <end position="59"/>
    </location>
</feature>
<dbReference type="AlphaFoldDB" id="A0A0S2K339"/>
<dbReference type="Gene3D" id="3.40.190.290">
    <property type="match status" value="1"/>
</dbReference>
<dbReference type="FunFam" id="1.10.10.10:FF:000001">
    <property type="entry name" value="LysR family transcriptional regulator"/>
    <property type="match status" value="1"/>
</dbReference>
<evidence type="ECO:0000256" key="1">
    <source>
        <dbReference type="ARBA" id="ARBA00009437"/>
    </source>
</evidence>
<dbReference type="SUPFAM" id="SSF46785">
    <property type="entry name" value="Winged helix' DNA-binding domain"/>
    <property type="match status" value="1"/>
</dbReference>
<evidence type="ECO:0000256" key="2">
    <source>
        <dbReference type="ARBA" id="ARBA00023015"/>
    </source>
</evidence>
<dbReference type="SUPFAM" id="SSF53850">
    <property type="entry name" value="Periplasmic binding protein-like II"/>
    <property type="match status" value="1"/>
</dbReference>
<dbReference type="GO" id="GO:0006351">
    <property type="term" value="P:DNA-templated transcription"/>
    <property type="evidence" value="ECO:0007669"/>
    <property type="project" value="TreeGrafter"/>
</dbReference>
<keyword evidence="7" id="KW-1185">Reference proteome</keyword>
<dbReference type="Proteomes" id="UP000061457">
    <property type="component" value="Chromosome I"/>
</dbReference>
<dbReference type="InterPro" id="IPR036388">
    <property type="entry name" value="WH-like_DNA-bd_sf"/>
</dbReference>
<dbReference type="PANTHER" id="PTHR30537:SF5">
    <property type="entry name" value="HTH-TYPE TRANSCRIPTIONAL ACTIVATOR TTDR-RELATED"/>
    <property type="match status" value="1"/>
</dbReference>
<dbReference type="STRING" id="161398.PP2015_2234"/>
<evidence type="ECO:0000313" key="6">
    <source>
        <dbReference type="EMBL" id="ALO42731.1"/>
    </source>
</evidence>
<accession>A0A0S2K339</accession>
<keyword evidence="4" id="KW-0804">Transcription</keyword>
<evidence type="ECO:0000256" key="3">
    <source>
        <dbReference type="ARBA" id="ARBA00023125"/>
    </source>
</evidence>